<dbReference type="Pfam" id="PF04851">
    <property type="entry name" value="ResIII"/>
    <property type="match status" value="2"/>
</dbReference>
<dbReference type="GO" id="GO:0016787">
    <property type="term" value="F:hydrolase activity"/>
    <property type="evidence" value="ECO:0007669"/>
    <property type="project" value="UniProtKB-KW"/>
</dbReference>
<dbReference type="InterPro" id="IPR001650">
    <property type="entry name" value="Helicase_C-like"/>
</dbReference>
<accession>A0A8S5QUN9</accession>
<dbReference type="PANTHER" id="PTHR11274">
    <property type="entry name" value="RAD25/XP-B DNA REPAIR HELICASE"/>
    <property type="match status" value="1"/>
</dbReference>
<sequence>MKTTKEQLQKMAVETARDNPFLILEWATGTGKTKASLLIMEELAREKKADGIDIPLKVLILIAETAHRQNWKEEMDKWLSGTLLMDIKMECYQSIHKCKGEYDLLIMDEMHHIGSEKRMDCLWDIDAYRVLGLTATLKDSIFNSIKYRFPRIIKSVVTLEDAIKWNLVPFPEIILTPLALGREPVNTVYLPSGKGKEKKQVRCSEQQIYERLDRQVEMLKRMYIHGGQEYQRIRWMKAGSERKRFLGSIKTDAVRELIKRENLDNRRYICFCSSIEQATALGHGNDIHSKKNNSQDSINRFNNRESNCLYSVGMAQEGLNLTDIEVCIIVQLDGEIRGFLQKVGRSLRGKDPKVYILYVENTKDEEYLRKALDEIKIPAKTLII</sequence>
<dbReference type="PROSITE" id="PS51194">
    <property type="entry name" value="HELICASE_CTER"/>
    <property type="match status" value="1"/>
</dbReference>
<dbReference type="SMART" id="SM00487">
    <property type="entry name" value="DEXDc"/>
    <property type="match status" value="1"/>
</dbReference>
<proteinExistence type="predicted"/>
<dbReference type="GO" id="GO:0004386">
    <property type="term" value="F:helicase activity"/>
    <property type="evidence" value="ECO:0007669"/>
    <property type="project" value="UniProtKB-KW"/>
</dbReference>
<dbReference type="EMBL" id="BK015733">
    <property type="protein sequence ID" value="DAE22413.1"/>
    <property type="molecule type" value="Genomic_DNA"/>
</dbReference>
<evidence type="ECO:0000313" key="7">
    <source>
        <dbReference type="EMBL" id="DAE22413.1"/>
    </source>
</evidence>
<reference evidence="7" key="1">
    <citation type="journal article" date="2021" name="Proc. Natl. Acad. Sci. U.S.A.">
        <title>A Catalog of Tens of Thousands of Viruses from Human Metagenomes Reveals Hidden Associations with Chronic Diseases.</title>
        <authorList>
            <person name="Tisza M.J."/>
            <person name="Buck C.B."/>
        </authorList>
    </citation>
    <scope>NUCLEOTIDE SEQUENCE</scope>
    <source>
        <strain evidence="7">CtDAq1</strain>
    </source>
</reference>
<keyword evidence="2" id="KW-0378">Hydrolase</keyword>
<dbReference type="GO" id="GO:0005524">
    <property type="term" value="F:ATP binding"/>
    <property type="evidence" value="ECO:0007669"/>
    <property type="project" value="UniProtKB-KW"/>
</dbReference>
<dbReference type="GO" id="GO:0003677">
    <property type="term" value="F:DNA binding"/>
    <property type="evidence" value="ECO:0007669"/>
    <property type="project" value="InterPro"/>
</dbReference>
<dbReference type="Gene3D" id="3.40.50.300">
    <property type="entry name" value="P-loop containing nucleotide triphosphate hydrolases"/>
    <property type="match status" value="2"/>
</dbReference>
<dbReference type="InterPro" id="IPR050615">
    <property type="entry name" value="ATP-dep_DNA_Helicase"/>
</dbReference>
<dbReference type="SUPFAM" id="SSF52540">
    <property type="entry name" value="P-loop containing nucleoside triphosphate hydrolases"/>
    <property type="match status" value="1"/>
</dbReference>
<dbReference type="PANTHER" id="PTHR11274:SF0">
    <property type="entry name" value="GENERAL TRANSCRIPTION AND DNA REPAIR FACTOR IIH HELICASE SUBUNIT XPB"/>
    <property type="match status" value="1"/>
</dbReference>
<evidence type="ECO:0000259" key="6">
    <source>
        <dbReference type="PROSITE" id="PS51194"/>
    </source>
</evidence>
<dbReference type="Pfam" id="PF00271">
    <property type="entry name" value="Helicase_C"/>
    <property type="match status" value="1"/>
</dbReference>
<name>A0A8S5QUN9_9CAUD</name>
<evidence type="ECO:0000256" key="3">
    <source>
        <dbReference type="ARBA" id="ARBA00022806"/>
    </source>
</evidence>
<protein>
    <submittedName>
        <fullName evidence="7">Chromatin remodeling complex ATPase</fullName>
    </submittedName>
</protein>
<dbReference type="InterPro" id="IPR027417">
    <property type="entry name" value="P-loop_NTPase"/>
</dbReference>
<dbReference type="InterPro" id="IPR014001">
    <property type="entry name" value="Helicase_ATP-bd"/>
</dbReference>
<evidence type="ECO:0000259" key="5">
    <source>
        <dbReference type="PROSITE" id="PS51192"/>
    </source>
</evidence>
<keyword evidence="1" id="KW-0547">Nucleotide-binding</keyword>
<organism evidence="7">
    <name type="scientific">CrAss-like virus sp. ctDAq1</name>
    <dbReference type="NCBI Taxonomy" id="2826822"/>
    <lineage>
        <taxon>Viruses</taxon>
        <taxon>Duplodnaviria</taxon>
        <taxon>Heunggongvirae</taxon>
        <taxon>Uroviricota</taxon>
        <taxon>Caudoviricetes</taxon>
        <taxon>Crassvirales</taxon>
    </lineage>
</organism>
<keyword evidence="3" id="KW-0347">Helicase</keyword>
<keyword evidence="4" id="KW-0067">ATP-binding</keyword>
<evidence type="ECO:0000256" key="1">
    <source>
        <dbReference type="ARBA" id="ARBA00022741"/>
    </source>
</evidence>
<evidence type="ECO:0000256" key="4">
    <source>
        <dbReference type="ARBA" id="ARBA00022840"/>
    </source>
</evidence>
<feature type="domain" description="Helicase ATP-binding" evidence="5">
    <location>
        <begin position="13"/>
        <end position="155"/>
    </location>
</feature>
<evidence type="ECO:0000256" key="2">
    <source>
        <dbReference type="ARBA" id="ARBA00022801"/>
    </source>
</evidence>
<dbReference type="InterPro" id="IPR006935">
    <property type="entry name" value="Helicase/UvrB_N"/>
</dbReference>
<dbReference type="PROSITE" id="PS51192">
    <property type="entry name" value="HELICASE_ATP_BIND_1"/>
    <property type="match status" value="1"/>
</dbReference>
<feature type="domain" description="Helicase C-terminal" evidence="6">
    <location>
        <begin position="211"/>
        <end position="383"/>
    </location>
</feature>